<evidence type="ECO:0000313" key="2">
    <source>
        <dbReference type="Proteomes" id="UP000798662"/>
    </source>
</evidence>
<gene>
    <name evidence="1" type="ORF">I4F81_004329</name>
</gene>
<dbReference type="Proteomes" id="UP000798662">
    <property type="component" value="Chromosome 1"/>
</dbReference>
<comment type="caution">
    <text evidence="1">The sequence shown here is derived from an EMBL/GenBank/DDBJ whole genome shotgun (WGS) entry which is preliminary data.</text>
</comment>
<reference evidence="1" key="1">
    <citation type="submission" date="2019-11" db="EMBL/GenBank/DDBJ databases">
        <title>Nori genome reveals adaptations in red seaweeds to the harsh intertidal environment.</title>
        <authorList>
            <person name="Wang D."/>
            <person name="Mao Y."/>
        </authorList>
    </citation>
    <scope>NUCLEOTIDE SEQUENCE</scope>
    <source>
        <tissue evidence="1">Gametophyte</tissue>
    </source>
</reference>
<keyword evidence="2" id="KW-1185">Reference proteome</keyword>
<dbReference type="EMBL" id="CM020618">
    <property type="protein sequence ID" value="KAK1861749.1"/>
    <property type="molecule type" value="Genomic_DNA"/>
</dbReference>
<name>A0ACC3BV00_PYRYE</name>
<protein>
    <submittedName>
        <fullName evidence="1">Uncharacterized protein</fullName>
    </submittedName>
</protein>
<sequence>MVTQKEEWITVAYIPMVRKQKEASADERGWARRSAVLQRVLYLVFRSAISASHEGVDFSHKGRNLRAFPRILLYLCDYPEEKAVLGLKSGQTMFPCSNCVATTGELGDTQSLTRHERDAVSVLQDQLEASRLLVQKRLTARREYLERLHSVHSVVPALAGMAGLSSEPFFMYQVIGFDTLHVLDAGITRQLVQRLIRVFPYMCKERYPLCGSVIATCRIANRRFEYMGRRSRGSSTPPGYLVAADEKQATLTGSQQRAGVFILPFAVDGLSGLGKPRPPRPRDASRSGGRGGRGRGRGGRRAAGSKRRGEAPLPEALELPSNDGAPDPDSPFLLLDDDEQFDIPAGFQFDWDAYAAVFGDTPMQDAVTAMFAEYAVLYGRIAGWATSSQQAPMTLQEADDLSKHAEDFVLRYMTPIIGAMHTSKVHKLLRHVLSSIKMHGNLRNGNTSAIEGHHKLDKKIYRRTNKSIATFTSQIVRQAQGTREVLARLKAEDAELRRAVAAANRRDRASEASDAARCSPGAAGDNRGGRAVVRAPVSAAEDSPSGGGQVSPAPPALPRHPRRNRLRLTVRELSRRPGLRGMGAVLDRLPNFKLGVVPSKKIIAHLECGSPLQQIVRASSSFHGTPWYDAVFYMVDDNSTRTPGGEDDPSHQPVQYLGEARAIINGEDEDMAVVCNMTPVQSAPSCPLSARECLRFKWAVSASGEDWSIAVVPIRRIVRVVHLVPDFGDVLRRRGPLALPTAIGGPVADLRAMRYFVNPFYPWG</sequence>
<accession>A0ACC3BV00</accession>
<proteinExistence type="predicted"/>
<evidence type="ECO:0000313" key="1">
    <source>
        <dbReference type="EMBL" id="KAK1861749.1"/>
    </source>
</evidence>
<organism evidence="1 2">
    <name type="scientific">Pyropia yezoensis</name>
    <name type="common">Susabi-nori</name>
    <name type="synonym">Porphyra yezoensis</name>
    <dbReference type="NCBI Taxonomy" id="2788"/>
    <lineage>
        <taxon>Eukaryota</taxon>
        <taxon>Rhodophyta</taxon>
        <taxon>Bangiophyceae</taxon>
        <taxon>Bangiales</taxon>
        <taxon>Bangiaceae</taxon>
        <taxon>Pyropia</taxon>
    </lineage>
</organism>